<dbReference type="Gene3D" id="3.30.9.10">
    <property type="entry name" value="D-Amino Acid Oxidase, subunit A, domain 2"/>
    <property type="match status" value="1"/>
</dbReference>
<dbReference type="RefSeq" id="WP_121083343.1">
    <property type="nucleotide sequence ID" value="NZ_RBZU01000001.1"/>
</dbReference>
<dbReference type="EMBL" id="RBZU01000001">
    <property type="protein sequence ID" value="RKP58938.1"/>
    <property type="molecule type" value="Genomic_DNA"/>
</dbReference>
<dbReference type="PANTHER" id="PTHR43876">
    <property type="entry name" value="UBIQUINONE BIOSYNTHESIS MONOOXYGENASE COQ6, MITOCHONDRIAL"/>
    <property type="match status" value="1"/>
</dbReference>
<dbReference type="Gene3D" id="3.50.50.60">
    <property type="entry name" value="FAD/NAD(P)-binding domain"/>
    <property type="match status" value="2"/>
</dbReference>
<gene>
    <name evidence="10" type="ORF">D7S86_03175</name>
</gene>
<dbReference type="UniPathway" id="UPA00232"/>
<dbReference type="PRINTS" id="PR00420">
    <property type="entry name" value="RNGMNOXGNASE"/>
</dbReference>
<keyword evidence="7" id="KW-0503">Monooxygenase</keyword>
<evidence type="ECO:0000313" key="10">
    <source>
        <dbReference type="EMBL" id="RKP58938.1"/>
    </source>
</evidence>
<evidence type="ECO:0000256" key="7">
    <source>
        <dbReference type="ARBA" id="ARBA00023033"/>
    </source>
</evidence>
<evidence type="ECO:0000259" key="9">
    <source>
        <dbReference type="Pfam" id="PF01494"/>
    </source>
</evidence>
<reference evidence="10 11" key="1">
    <citation type="submission" date="2018-10" db="EMBL/GenBank/DDBJ databases">
        <title>Robbsia sp. DHC34, isolated from soil.</title>
        <authorList>
            <person name="Gao Z.-H."/>
            <person name="Qiu L.-H."/>
        </authorList>
    </citation>
    <scope>NUCLEOTIDE SEQUENCE [LARGE SCALE GENOMIC DNA]</scope>
    <source>
        <strain evidence="10 11">DHC34</strain>
    </source>
</reference>
<dbReference type="GO" id="GO:0004497">
    <property type="term" value="F:monooxygenase activity"/>
    <property type="evidence" value="ECO:0007669"/>
    <property type="project" value="UniProtKB-KW"/>
</dbReference>
<comment type="caution">
    <text evidence="10">The sequence shown here is derived from an EMBL/GenBank/DDBJ whole genome shotgun (WGS) entry which is preliminary data.</text>
</comment>
<evidence type="ECO:0000256" key="6">
    <source>
        <dbReference type="ARBA" id="ARBA00023002"/>
    </source>
</evidence>
<dbReference type="NCBIfam" id="TIGR01988">
    <property type="entry name" value="Ubi-OHases"/>
    <property type="match status" value="1"/>
</dbReference>
<dbReference type="GO" id="GO:0071949">
    <property type="term" value="F:FAD binding"/>
    <property type="evidence" value="ECO:0007669"/>
    <property type="project" value="InterPro"/>
</dbReference>
<dbReference type="SUPFAM" id="SSF51905">
    <property type="entry name" value="FAD/NAD(P)-binding domain"/>
    <property type="match status" value="1"/>
</dbReference>
<dbReference type="InterPro" id="IPR010971">
    <property type="entry name" value="UbiH/COQ6"/>
</dbReference>
<evidence type="ECO:0000313" key="11">
    <source>
        <dbReference type="Proteomes" id="UP000270342"/>
    </source>
</evidence>
<keyword evidence="10" id="KW-0830">Ubiquinone</keyword>
<dbReference type="PANTHER" id="PTHR43876:SF7">
    <property type="entry name" value="UBIQUINONE BIOSYNTHESIS MONOOXYGENASE COQ6, MITOCHONDRIAL"/>
    <property type="match status" value="1"/>
</dbReference>
<evidence type="ECO:0000256" key="8">
    <source>
        <dbReference type="SAM" id="MobiDB-lite"/>
    </source>
</evidence>
<dbReference type="Pfam" id="PF01494">
    <property type="entry name" value="FAD_binding_3"/>
    <property type="match status" value="1"/>
</dbReference>
<organism evidence="10 11">
    <name type="scientific">Pararobbsia silviterrae</name>
    <dbReference type="NCBI Taxonomy" id="1792498"/>
    <lineage>
        <taxon>Bacteria</taxon>
        <taxon>Pseudomonadati</taxon>
        <taxon>Pseudomonadota</taxon>
        <taxon>Betaproteobacteria</taxon>
        <taxon>Burkholderiales</taxon>
        <taxon>Burkholderiaceae</taxon>
        <taxon>Pararobbsia</taxon>
    </lineage>
</organism>
<evidence type="ECO:0000256" key="3">
    <source>
        <dbReference type="ARBA" id="ARBA00005349"/>
    </source>
</evidence>
<comment type="cofactor">
    <cofactor evidence="1">
        <name>FAD</name>
        <dbReference type="ChEBI" id="CHEBI:57692"/>
    </cofactor>
</comment>
<accession>A0A494YDZ0</accession>
<comment type="similarity">
    <text evidence="3">Belongs to the UbiH/COQ6 family.</text>
</comment>
<name>A0A494YDZ0_9BURK</name>
<evidence type="ECO:0000256" key="4">
    <source>
        <dbReference type="ARBA" id="ARBA00022630"/>
    </source>
</evidence>
<sequence length="409" mass="43106">MTSATLDCDIAIVGAGPVGLALAGWLARRGATAPLSVALLDARGPDAALDDPRALALSHGSRVLLEPIGWPREATPIERIHVSQRGTFGRALIEHDEHDVPALGYVARYGALVGALAQGVGRLGVEVTRANATASEQTRDGVALTLDTNGARTTLHARVLVNAEGGLYRASASDASEASDAPRTPQRMDDRAQRQRDYGQTALVGVVTVSAPRRHTAWERFTEGGPLALLPLDTSADPARCAYALVWCSEPAEAQRRLALDDAAFLAELGDAFGTRMGTFTSIARRAAFPLGLTALADPVDGRIVAIGNAAQTLHPVAGQGLNLGLRDAHVLVDSLAQHGPTPEALRDFSARRGIDRRLTIGLTDTMARIFTVDLGPFSALRGCALAALDLVPAAKTALARHMMFGQRR</sequence>
<dbReference type="PROSITE" id="PS01304">
    <property type="entry name" value="UBIH"/>
    <property type="match status" value="1"/>
</dbReference>
<dbReference type="AlphaFoldDB" id="A0A494YDZ0"/>
<evidence type="ECO:0000256" key="1">
    <source>
        <dbReference type="ARBA" id="ARBA00001974"/>
    </source>
</evidence>
<evidence type="ECO:0000256" key="5">
    <source>
        <dbReference type="ARBA" id="ARBA00022827"/>
    </source>
</evidence>
<dbReference type="Proteomes" id="UP000270342">
    <property type="component" value="Unassembled WGS sequence"/>
</dbReference>
<proteinExistence type="inferred from homology"/>
<keyword evidence="11" id="KW-1185">Reference proteome</keyword>
<evidence type="ECO:0000256" key="2">
    <source>
        <dbReference type="ARBA" id="ARBA00004749"/>
    </source>
</evidence>
<dbReference type="InterPro" id="IPR002938">
    <property type="entry name" value="FAD-bd"/>
</dbReference>
<protein>
    <submittedName>
        <fullName evidence="10">UbiH/UbiF/VisC/COQ6 family ubiquinone biosynthesis hydroxylase</fullName>
    </submittedName>
</protein>
<feature type="region of interest" description="Disordered" evidence="8">
    <location>
        <begin position="171"/>
        <end position="195"/>
    </location>
</feature>
<dbReference type="InterPro" id="IPR036188">
    <property type="entry name" value="FAD/NAD-bd_sf"/>
</dbReference>
<dbReference type="GO" id="GO:0006744">
    <property type="term" value="P:ubiquinone biosynthetic process"/>
    <property type="evidence" value="ECO:0007669"/>
    <property type="project" value="UniProtKB-UniPathway"/>
</dbReference>
<feature type="domain" description="FAD-binding" evidence="9">
    <location>
        <begin position="7"/>
        <end position="339"/>
    </location>
</feature>
<dbReference type="OrthoDB" id="9769565at2"/>
<keyword evidence="6" id="KW-0560">Oxidoreductase</keyword>
<dbReference type="NCBIfam" id="NF005421">
    <property type="entry name" value="PRK06996.1"/>
    <property type="match status" value="1"/>
</dbReference>
<dbReference type="InterPro" id="IPR018168">
    <property type="entry name" value="Ubi_Hdrlase_CS"/>
</dbReference>
<keyword evidence="4" id="KW-0285">Flavoprotein</keyword>
<feature type="compositionally biased region" description="Basic and acidic residues" evidence="8">
    <location>
        <begin position="186"/>
        <end position="195"/>
    </location>
</feature>
<dbReference type="GO" id="GO:0016705">
    <property type="term" value="F:oxidoreductase activity, acting on paired donors, with incorporation or reduction of molecular oxygen"/>
    <property type="evidence" value="ECO:0007669"/>
    <property type="project" value="InterPro"/>
</dbReference>
<keyword evidence="5" id="KW-0274">FAD</keyword>
<feature type="compositionally biased region" description="Low complexity" evidence="8">
    <location>
        <begin position="171"/>
        <end position="181"/>
    </location>
</feature>
<comment type="pathway">
    <text evidence="2">Cofactor biosynthesis; ubiquinone biosynthesis.</text>
</comment>
<dbReference type="InterPro" id="IPR051205">
    <property type="entry name" value="UbiH/COQ6_monooxygenase"/>
</dbReference>